<name>A0AAV2RWX1_MEGNR</name>
<sequence length="540" mass="60313">MESCSRFPRGRGRHESEEDNIQLDVEHGVSGVLRELVVVLARKDGVPKSKRLSYLNAAVRAVSRLCAAPTKTIQSPSSSFREAPTPTTEITIAATQDSSLSSAKDTSLNFGEGEDDNRELYFCLLRCCLVHESKEVRSGGMRLLRYLIVSPQDVQALISVNTLPLIIRSLDIMLDNQIERVQALRLVRRMLHVAPNLFPSSLAHCLMAIARDGAKERDRLLRSALAVLNELAVLNTEVFVSCGGVSVLLHNILDTSLPRINEALLGALLFLLNTPKWRSHCMQLHQILAPFSDFHYKHTSYDLEFYSKCEERELRTEAGRLAVLVSLRSWPGLVALCQPDTGALKSFVALLYPNHEETRKNVIELLYELFRVPMGPLIGDYEEALSEHQSATIVADTDQFRLHEGFVAAEAKILLPHIAKYRPNLIQNHLSLVLYTLMCVDLFPALCEVIVSSSAQVSIRTTMLLGELLHQANHNLPGECGWLSHSLPHLLEGAAGRHSEEENTRRHRATQAITDTQMRKKTHASTNPHNLTQVLRCSGK</sequence>
<dbReference type="EMBL" id="CAXKWB010033048">
    <property type="protein sequence ID" value="CAL4142208.1"/>
    <property type="molecule type" value="Genomic_DNA"/>
</dbReference>
<dbReference type="Proteomes" id="UP001497623">
    <property type="component" value="Unassembled WGS sequence"/>
</dbReference>
<dbReference type="Pfam" id="PF14664">
    <property type="entry name" value="RICTOR_N"/>
    <property type="match status" value="1"/>
</dbReference>
<dbReference type="SUPFAM" id="SSF48371">
    <property type="entry name" value="ARM repeat"/>
    <property type="match status" value="1"/>
</dbReference>
<reference evidence="3 4" key="1">
    <citation type="submission" date="2024-05" db="EMBL/GenBank/DDBJ databases">
        <authorList>
            <person name="Wallberg A."/>
        </authorList>
    </citation>
    <scope>NUCLEOTIDE SEQUENCE [LARGE SCALE GENOMIC DNA]</scope>
</reference>
<dbReference type="GO" id="GO:0051897">
    <property type="term" value="P:positive regulation of phosphatidylinositol 3-kinase/protein kinase B signal transduction"/>
    <property type="evidence" value="ECO:0007669"/>
    <property type="project" value="TreeGrafter"/>
</dbReference>
<evidence type="ECO:0000256" key="1">
    <source>
        <dbReference type="ARBA" id="ARBA00008878"/>
    </source>
</evidence>
<feature type="domain" description="Rapamycin-insensitive companion of mTOR N-terminal" evidence="2">
    <location>
        <begin position="100"/>
        <end position="477"/>
    </location>
</feature>
<comment type="similarity">
    <text evidence="1">Belongs to the RICTOR family.</text>
</comment>
<dbReference type="AlphaFoldDB" id="A0AAV2RWX1"/>
<accession>A0AAV2RWX1</accession>
<organism evidence="3 4">
    <name type="scientific">Meganyctiphanes norvegica</name>
    <name type="common">Northern krill</name>
    <name type="synonym">Thysanopoda norvegica</name>
    <dbReference type="NCBI Taxonomy" id="48144"/>
    <lineage>
        <taxon>Eukaryota</taxon>
        <taxon>Metazoa</taxon>
        <taxon>Ecdysozoa</taxon>
        <taxon>Arthropoda</taxon>
        <taxon>Crustacea</taxon>
        <taxon>Multicrustacea</taxon>
        <taxon>Malacostraca</taxon>
        <taxon>Eumalacostraca</taxon>
        <taxon>Eucarida</taxon>
        <taxon>Euphausiacea</taxon>
        <taxon>Euphausiidae</taxon>
        <taxon>Meganyctiphanes</taxon>
    </lineage>
</organism>
<dbReference type="Gene3D" id="1.25.10.10">
    <property type="entry name" value="Leucine-rich Repeat Variant"/>
    <property type="match status" value="1"/>
</dbReference>
<dbReference type="GO" id="GO:0043539">
    <property type="term" value="F:protein serine/threonine kinase activator activity"/>
    <property type="evidence" value="ECO:0007669"/>
    <property type="project" value="TreeGrafter"/>
</dbReference>
<dbReference type="InterPro" id="IPR028268">
    <property type="entry name" value="Pianissimo_fam"/>
</dbReference>
<keyword evidence="4" id="KW-1185">Reference proteome</keyword>
<proteinExistence type="inferred from homology"/>
<dbReference type="InterPro" id="IPR028267">
    <property type="entry name" value="Pianissimo_N"/>
</dbReference>
<dbReference type="GO" id="GO:0038203">
    <property type="term" value="P:TORC2 signaling"/>
    <property type="evidence" value="ECO:0007669"/>
    <property type="project" value="TreeGrafter"/>
</dbReference>
<gene>
    <name evidence="3" type="ORF">MNOR_LOCUS29054</name>
</gene>
<dbReference type="PANTHER" id="PTHR13298">
    <property type="entry name" value="CYTOSOLIC REGULATOR PIANISSIMO"/>
    <property type="match status" value="1"/>
</dbReference>
<protein>
    <recommendedName>
        <fullName evidence="2">Rapamycin-insensitive companion of mTOR N-terminal domain-containing protein</fullName>
    </recommendedName>
</protein>
<evidence type="ECO:0000313" key="4">
    <source>
        <dbReference type="Proteomes" id="UP001497623"/>
    </source>
</evidence>
<dbReference type="GO" id="GO:0031932">
    <property type="term" value="C:TORC2 complex"/>
    <property type="evidence" value="ECO:0007669"/>
    <property type="project" value="InterPro"/>
</dbReference>
<dbReference type="InterPro" id="IPR016024">
    <property type="entry name" value="ARM-type_fold"/>
</dbReference>
<dbReference type="InterPro" id="IPR011989">
    <property type="entry name" value="ARM-like"/>
</dbReference>
<evidence type="ECO:0000313" key="3">
    <source>
        <dbReference type="EMBL" id="CAL4142208.1"/>
    </source>
</evidence>
<evidence type="ECO:0000259" key="2">
    <source>
        <dbReference type="SMART" id="SM01308"/>
    </source>
</evidence>
<comment type="caution">
    <text evidence="3">The sequence shown here is derived from an EMBL/GenBank/DDBJ whole genome shotgun (WGS) entry which is preliminary data.</text>
</comment>
<dbReference type="PANTHER" id="PTHR13298:SF11">
    <property type="entry name" value="RAPAMYCIN-INSENSITIVE COMPANION OF MTOR"/>
    <property type="match status" value="1"/>
</dbReference>
<feature type="non-terminal residue" evidence="3">
    <location>
        <position position="540"/>
    </location>
</feature>
<dbReference type="SMART" id="SM01308">
    <property type="entry name" value="RICTOR_N"/>
    <property type="match status" value="1"/>
</dbReference>